<protein>
    <submittedName>
        <fullName evidence="1">Uncharacterized protein</fullName>
    </submittedName>
</protein>
<dbReference type="RefSeq" id="WP_129727030.1">
    <property type="nucleotide sequence ID" value="NZ_JBHMAF010000196.1"/>
</dbReference>
<organism evidence="1 2">
    <name type="scientific">Ectobacillus funiculus</name>
    <dbReference type="NCBI Taxonomy" id="137993"/>
    <lineage>
        <taxon>Bacteria</taxon>
        <taxon>Bacillati</taxon>
        <taxon>Bacillota</taxon>
        <taxon>Bacilli</taxon>
        <taxon>Bacillales</taxon>
        <taxon>Bacillaceae</taxon>
        <taxon>Ectobacillus</taxon>
    </lineage>
</organism>
<dbReference type="Proteomes" id="UP001589609">
    <property type="component" value="Unassembled WGS sequence"/>
</dbReference>
<keyword evidence="2" id="KW-1185">Reference proteome</keyword>
<comment type="caution">
    <text evidence="1">The sequence shown here is derived from an EMBL/GenBank/DDBJ whole genome shotgun (WGS) entry which is preliminary data.</text>
</comment>
<name>A0ABV5WNX5_9BACI</name>
<dbReference type="EMBL" id="JBHMAF010000196">
    <property type="protein sequence ID" value="MFB9762020.1"/>
    <property type="molecule type" value="Genomic_DNA"/>
</dbReference>
<proteinExistence type="predicted"/>
<evidence type="ECO:0000313" key="2">
    <source>
        <dbReference type="Proteomes" id="UP001589609"/>
    </source>
</evidence>
<sequence length="80" mass="9369">MWAFDFPRRYEAEDRFVRSESPEADILQDISPGQRVAIWFHESGFIKGQFEGFQRSYALFLVKDNVMRIRISAIQAVAIL</sequence>
<accession>A0ABV5WNX5</accession>
<gene>
    <name evidence="1" type="ORF">ACFFMS_27725</name>
</gene>
<evidence type="ECO:0000313" key="1">
    <source>
        <dbReference type="EMBL" id="MFB9762020.1"/>
    </source>
</evidence>
<reference evidence="1 2" key="1">
    <citation type="submission" date="2024-09" db="EMBL/GenBank/DDBJ databases">
        <authorList>
            <person name="Sun Q."/>
            <person name="Mori K."/>
        </authorList>
    </citation>
    <scope>NUCLEOTIDE SEQUENCE [LARGE SCALE GENOMIC DNA]</scope>
    <source>
        <strain evidence="1 2">JCM 11201</strain>
    </source>
</reference>